<dbReference type="SMART" id="SM00898">
    <property type="entry name" value="Fapy_DNA_glyco"/>
    <property type="match status" value="1"/>
</dbReference>
<evidence type="ECO:0000256" key="13">
    <source>
        <dbReference type="ARBA" id="ARBA00023295"/>
    </source>
</evidence>
<dbReference type="PANTHER" id="PTHR22993">
    <property type="entry name" value="FORMAMIDOPYRIMIDINE-DNA GLYCOSYLASE"/>
    <property type="match status" value="1"/>
</dbReference>
<feature type="domain" description="Formamidopyrimidine-DNA glycosylase catalytic" evidence="17">
    <location>
        <begin position="2"/>
        <end position="112"/>
    </location>
</feature>
<dbReference type="CDD" id="cd08966">
    <property type="entry name" value="EcFpg-like_N"/>
    <property type="match status" value="1"/>
</dbReference>
<evidence type="ECO:0000256" key="14">
    <source>
        <dbReference type="ARBA" id="ARBA00044632"/>
    </source>
</evidence>
<comment type="subunit">
    <text evidence="3 15">Monomer.</text>
</comment>
<keyword evidence="7 15" id="KW-0378">Hydrolase</keyword>
<evidence type="ECO:0000256" key="8">
    <source>
        <dbReference type="ARBA" id="ARBA00022833"/>
    </source>
</evidence>
<accession>Q1K1U4</accession>
<feature type="active site" description="Proton donor; for delta-elimination activity" evidence="15">
    <location>
        <position position="260"/>
    </location>
</feature>
<evidence type="ECO:0000259" key="17">
    <source>
        <dbReference type="PROSITE" id="PS51068"/>
    </source>
</evidence>
<dbReference type="GO" id="GO:0140078">
    <property type="term" value="F:class I DNA-(apurinic or apyrimidinic site) endonuclease activity"/>
    <property type="evidence" value="ECO:0007669"/>
    <property type="project" value="UniProtKB-EC"/>
</dbReference>
<dbReference type="HAMAP" id="MF_00103">
    <property type="entry name" value="Fapy_DNA_glycosyl"/>
    <property type="match status" value="1"/>
</dbReference>
<evidence type="ECO:0000256" key="1">
    <source>
        <dbReference type="ARBA" id="ARBA00001668"/>
    </source>
</evidence>
<keyword evidence="19" id="KW-1185">Reference proteome</keyword>
<dbReference type="GO" id="GO:0003684">
    <property type="term" value="F:damaged DNA binding"/>
    <property type="evidence" value="ECO:0007669"/>
    <property type="project" value="InterPro"/>
</dbReference>
<dbReference type="PANTHER" id="PTHR22993:SF9">
    <property type="entry name" value="FORMAMIDOPYRIMIDINE-DNA GLYCOSYLASE"/>
    <property type="match status" value="1"/>
</dbReference>
<comment type="caution">
    <text evidence="18">The sequence shown here is derived from an EMBL/GenBank/DDBJ whole genome shotgun (WGS) entry which is preliminary data.</text>
</comment>
<dbReference type="EC" id="3.2.2.23" evidence="15"/>
<evidence type="ECO:0000256" key="12">
    <source>
        <dbReference type="ARBA" id="ARBA00023268"/>
    </source>
</evidence>
<keyword evidence="4 15" id="KW-0479">Metal-binding</keyword>
<evidence type="ECO:0000313" key="19">
    <source>
        <dbReference type="Proteomes" id="UP000005695"/>
    </source>
</evidence>
<reference evidence="18" key="2">
    <citation type="submission" date="2006-05" db="EMBL/GenBank/DDBJ databases">
        <title>Sequencing of the draft genome and assembly of Desulfuromonas acetoxidans DSM 684.</title>
        <authorList>
            <consortium name="US DOE Joint Genome Institute (JGI-PGF)"/>
            <person name="Copeland A."/>
            <person name="Lucas S."/>
            <person name="Lapidus A."/>
            <person name="Barry K."/>
            <person name="Detter J.C."/>
            <person name="Glavina del Rio T."/>
            <person name="Hammon N."/>
            <person name="Israni S."/>
            <person name="Dalin E."/>
            <person name="Tice H."/>
            <person name="Bruce D."/>
            <person name="Pitluck S."/>
            <person name="Richardson P."/>
        </authorList>
    </citation>
    <scope>NUCLEOTIDE SEQUENCE [LARGE SCALE GENOMIC DNA]</scope>
    <source>
        <strain evidence="18">DSM 684</strain>
    </source>
</reference>
<evidence type="ECO:0000256" key="6">
    <source>
        <dbReference type="ARBA" id="ARBA00022771"/>
    </source>
</evidence>
<evidence type="ECO:0000256" key="15">
    <source>
        <dbReference type="HAMAP-Rule" id="MF_00103"/>
    </source>
</evidence>
<dbReference type="GO" id="GO:0006284">
    <property type="term" value="P:base-excision repair"/>
    <property type="evidence" value="ECO:0007669"/>
    <property type="project" value="InterPro"/>
</dbReference>
<keyword evidence="9 15" id="KW-0238">DNA-binding</keyword>
<dbReference type="GO" id="GO:0034039">
    <property type="term" value="F:8-oxo-7,8-dihydroguanine DNA N-glycosylase activity"/>
    <property type="evidence" value="ECO:0007669"/>
    <property type="project" value="TreeGrafter"/>
</dbReference>
<dbReference type="InterPro" id="IPR010979">
    <property type="entry name" value="Ribosomal_uS13-like_H2TH"/>
</dbReference>
<reference evidence="18" key="1">
    <citation type="submission" date="2006-05" db="EMBL/GenBank/DDBJ databases">
        <title>Annotation of the draft genome assembly of Desulfuromonas acetoxidans DSM 684.</title>
        <authorList>
            <consortium name="US DOE Joint Genome Institute (JGI-ORNL)"/>
            <person name="Larimer F."/>
            <person name="Land M."/>
            <person name="Hauser L."/>
        </authorList>
    </citation>
    <scope>NUCLEOTIDE SEQUENCE [LARGE SCALE GENOMIC DNA]</scope>
    <source>
        <strain evidence="18">DSM 684</strain>
    </source>
</reference>
<keyword evidence="6 15" id="KW-0863">Zinc-finger</keyword>
<feature type="active site" description="Proton donor; for beta-elimination activity" evidence="15">
    <location>
        <position position="58"/>
    </location>
</feature>
<dbReference type="Pfam" id="PF06831">
    <property type="entry name" value="H2TH"/>
    <property type="match status" value="1"/>
</dbReference>
<evidence type="ECO:0000256" key="9">
    <source>
        <dbReference type="ARBA" id="ARBA00023125"/>
    </source>
</evidence>
<keyword evidence="12 15" id="KW-0511">Multifunctional enzyme</keyword>
<dbReference type="SMART" id="SM01232">
    <property type="entry name" value="H2TH"/>
    <property type="match status" value="1"/>
</dbReference>
<feature type="active site" description="Schiff-base intermediate with DNA" evidence="15">
    <location>
        <position position="2"/>
    </location>
</feature>
<dbReference type="SUPFAM" id="SSF46946">
    <property type="entry name" value="S13-like H2TH domain"/>
    <property type="match status" value="1"/>
</dbReference>
<feature type="domain" description="FPG-type" evidence="16">
    <location>
        <begin position="236"/>
        <end position="270"/>
    </location>
</feature>
<organism evidence="18 19">
    <name type="scientific">Desulfuromonas acetoxidans (strain DSM 684 / 11070)</name>
    <dbReference type="NCBI Taxonomy" id="281689"/>
    <lineage>
        <taxon>Bacteria</taxon>
        <taxon>Pseudomonadati</taxon>
        <taxon>Thermodesulfobacteriota</taxon>
        <taxon>Desulfuromonadia</taxon>
        <taxon>Desulfuromonadales</taxon>
        <taxon>Desulfuromonadaceae</taxon>
        <taxon>Desulfuromonas</taxon>
    </lineage>
</organism>
<comment type="catalytic activity">
    <reaction evidence="14 15">
        <text>2'-deoxyribonucleotide-(2'-deoxyribose 5'-phosphate)-2'-deoxyribonucleotide-DNA = a 3'-end 2'-deoxyribonucleotide-(2,3-dehydro-2,3-deoxyribose 5'-phosphate)-DNA + a 5'-end 5'-phospho-2'-deoxyribonucleoside-DNA + H(+)</text>
        <dbReference type="Rhea" id="RHEA:66592"/>
        <dbReference type="Rhea" id="RHEA-COMP:13180"/>
        <dbReference type="Rhea" id="RHEA-COMP:16897"/>
        <dbReference type="Rhea" id="RHEA-COMP:17067"/>
        <dbReference type="ChEBI" id="CHEBI:15378"/>
        <dbReference type="ChEBI" id="CHEBI:136412"/>
        <dbReference type="ChEBI" id="CHEBI:157695"/>
        <dbReference type="ChEBI" id="CHEBI:167181"/>
        <dbReference type="EC" id="4.2.99.18"/>
    </reaction>
</comment>
<dbReference type="SUPFAM" id="SSF57716">
    <property type="entry name" value="Glucocorticoid receptor-like (DNA-binding domain)"/>
    <property type="match status" value="1"/>
</dbReference>
<gene>
    <name evidence="15" type="primary">mutM</name>
    <name evidence="15" type="synonym">fpg</name>
    <name evidence="18" type="ORF">Dace_1758</name>
</gene>
<dbReference type="PROSITE" id="PS51066">
    <property type="entry name" value="ZF_FPG_2"/>
    <property type="match status" value="1"/>
</dbReference>
<keyword evidence="13 15" id="KW-0326">Glycosidase</keyword>
<dbReference type="PROSITE" id="PS51068">
    <property type="entry name" value="FPG_CAT"/>
    <property type="match status" value="1"/>
</dbReference>
<sequence length="272" mass="30454">MPELPEVETVCAGLHDLVVGQQIVDVRVYESRLRYPVPMELADVLSGETVVSLRRRAKYLLMDIGPQVVILHLGMSGSLRWVSDGQTPQKHDHVDIVFSGGCLRFHDPRRFGLIVLAPPPVEQHRLLAHLGPEPLSDDFDGQWLFEKSRGRRIAIKSLLMENRVVVGVGNIYANESLFLSGMAPKKTSGELTDQQCVILVDKIKKVLAEAIKAGGTTLQDFVNGHGQPGYFQQKLYVYGRDEQPCLICGTMIERCRIGQRSTFYCPECQKLE</sequence>
<keyword evidence="10 15" id="KW-0234">DNA repair</keyword>
<dbReference type="InterPro" id="IPR035937">
    <property type="entry name" value="FPG_N"/>
</dbReference>
<dbReference type="InterPro" id="IPR015887">
    <property type="entry name" value="DNA_glyclase_Znf_dom_DNA_BS"/>
</dbReference>
<keyword evidence="5 15" id="KW-0227">DNA damage</keyword>
<feature type="active site" description="Proton donor" evidence="15">
    <location>
        <position position="3"/>
    </location>
</feature>
<dbReference type="SUPFAM" id="SSF81624">
    <property type="entry name" value="N-terminal domain of MutM-like DNA repair proteins"/>
    <property type="match status" value="1"/>
</dbReference>
<dbReference type="Gene3D" id="3.20.190.10">
    <property type="entry name" value="MutM-like, N-terminal"/>
    <property type="match status" value="1"/>
</dbReference>
<comment type="catalytic activity">
    <reaction evidence="1 15">
        <text>Hydrolysis of DNA containing ring-opened 7-methylguanine residues, releasing 2,6-diamino-4-hydroxy-5-(N-methyl)formamidopyrimidine.</text>
        <dbReference type="EC" id="3.2.2.23"/>
    </reaction>
</comment>
<proteinExistence type="inferred from homology"/>
<dbReference type="InterPro" id="IPR012319">
    <property type="entry name" value="FPG_cat"/>
</dbReference>
<evidence type="ECO:0000313" key="18">
    <source>
        <dbReference type="EMBL" id="EAT16294.1"/>
    </source>
</evidence>
<dbReference type="NCBIfam" id="TIGR00577">
    <property type="entry name" value="fpg"/>
    <property type="match status" value="1"/>
</dbReference>
<dbReference type="InterPro" id="IPR000214">
    <property type="entry name" value="Znf_DNA_glyclase/AP_lyase"/>
</dbReference>
<evidence type="ECO:0000256" key="4">
    <source>
        <dbReference type="ARBA" id="ARBA00022723"/>
    </source>
</evidence>
<evidence type="ECO:0000256" key="2">
    <source>
        <dbReference type="ARBA" id="ARBA00009409"/>
    </source>
</evidence>
<dbReference type="GO" id="GO:0008270">
    <property type="term" value="F:zinc ion binding"/>
    <property type="evidence" value="ECO:0007669"/>
    <property type="project" value="UniProtKB-UniRule"/>
</dbReference>
<dbReference type="RefSeq" id="WP_005998833.1">
    <property type="nucleotide sequence ID" value="NZ_AAEW02000005.1"/>
</dbReference>
<dbReference type="Proteomes" id="UP000005695">
    <property type="component" value="Unassembled WGS sequence"/>
</dbReference>
<feature type="binding site" evidence="15">
    <location>
        <position position="109"/>
    </location>
    <ligand>
        <name>DNA</name>
        <dbReference type="ChEBI" id="CHEBI:16991"/>
    </ligand>
</feature>
<dbReference type="InterPro" id="IPR010663">
    <property type="entry name" value="Znf_FPG/IleRS"/>
</dbReference>
<dbReference type="EMBL" id="AAEW02000005">
    <property type="protein sequence ID" value="EAT16294.1"/>
    <property type="molecule type" value="Genomic_DNA"/>
</dbReference>
<feature type="binding site" evidence="15">
    <location>
        <position position="91"/>
    </location>
    <ligand>
        <name>DNA</name>
        <dbReference type="ChEBI" id="CHEBI:16991"/>
    </ligand>
</feature>
<keyword evidence="8 15" id="KW-0862">Zinc</keyword>
<evidence type="ECO:0000256" key="7">
    <source>
        <dbReference type="ARBA" id="ARBA00022801"/>
    </source>
</evidence>
<dbReference type="InterPro" id="IPR020629">
    <property type="entry name" value="FPG_Glyclase"/>
</dbReference>
<dbReference type="OrthoDB" id="9800855at2"/>
<dbReference type="PROSITE" id="PS01242">
    <property type="entry name" value="ZF_FPG_1"/>
    <property type="match status" value="1"/>
</dbReference>
<dbReference type="Pfam" id="PF06827">
    <property type="entry name" value="zf-FPG_IleRS"/>
    <property type="match status" value="1"/>
</dbReference>
<comment type="similarity">
    <text evidence="2 15">Belongs to the FPG family.</text>
</comment>
<comment type="cofactor">
    <cofactor evidence="15">
        <name>Zn(2+)</name>
        <dbReference type="ChEBI" id="CHEBI:29105"/>
    </cofactor>
    <text evidence="15">Binds 1 zinc ion per subunit.</text>
</comment>
<name>Q1K1U4_DESA6</name>
<dbReference type="AlphaFoldDB" id="Q1K1U4"/>
<comment type="function">
    <text evidence="15">Involved in base excision repair of DNA damaged by oxidation or by mutagenic agents. Acts as DNA glycosylase that recognizes and removes damaged bases. Has a preference for oxidized purines, such as 7,8-dihydro-8-oxoguanine (8-oxoG). Has AP (apurinic/apyrimidinic) lyase activity and introduces nicks in the DNA strand. Cleaves the DNA backbone by beta-delta elimination to generate a single-strand break at the site of the removed base with both 3'- and 5'-phosphates.</text>
</comment>
<evidence type="ECO:0000256" key="5">
    <source>
        <dbReference type="ARBA" id="ARBA00022763"/>
    </source>
</evidence>
<evidence type="ECO:0000256" key="3">
    <source>
        <dbReference type="ARBA" id="ARBA00011245"/>
    </source>
</evidence>
<protein>
    <recommendedName>
        <fullName evidence="15">Formamidopyrimidine-DNA glycosylase</fullName>
        <shortName evidence="15">Fapy-DNA glycosylase</shortName>
        <ecNumber evidence="15">3.2.2.23</ecNumber>
    </recommendedName>
    <alternativeName>
        <fullName evidence="15">DNA-(apurinic or apyrimidinic site) lyase MutM</fullName>
        <shortName evidence="15">AP lyase MutM</shortName>
        <ecNumber evidence="15">4.2.99.18</ecNumber>
    </alternativeName>
</protein>
<dbReference type="Pfam" id="PF01149">
    <property type="entry name" value="Fapy_DNA_glyco"/>
    <property type="match status" value="1"/>
</dbReference>
<evidence type="ECO:0000259" key="16">
    <source>
        <dbReference type="PROSITE" id="PS51066"/>
    </source>
</evidence>
<dbReference type="NCBIfam" id="NF002211">
    <property type="entry name" value="PRK01103.1"/>
    <property type="match status" value="1"/>
</dbReference>
<evidence type="ECO:0000256" key="11">
    <source>
        <dbReference type="ARBA" id="ARBA00023239"/>
    </source>
</evidence>
<evidence type="ECO:0000256" key="10">
    <source>
        <dbReference type="ARBA" id="ARBA00023204"/>
    </source>
</evidence>
<dbReference type="EC" id="4.2.99.18" evidence="15"/>
<feature type="binding site" evidence="15">
    <location>
        <position position="151"/>
    </location>
    <ligand>
        <name>DNA</name>
        <dbReference type="ChEBI" id="CHEBI:16991"/>
    </ligand>
</feature>
<dbReference type="FunFam" id="1.10.8.50:FF:000003">
    <property type="entry name" value="Formamidopyrimidine-DNA glycosylase"/>
    <property type="match status" value="1"/>
</dbReference>
<dbReference type="InterPro" id="IPR015886">
    <property type="entry name" value="H2TH_FPG"/>
</dbReference>
<dbReference type="Gene3D" id="1.10.8.50">
    <property type="match status" value="1"/>
</dbReference>
<dbReference type="FunFam" id="3.20.190.10:FF:000001">
    <property type="entry name" value="Formamidopyrimidine-DNA glycosylase"/>
    <property type="match status" value="1"/>
</dbReference>
<keyword evidence="11 15" id="KW-0456">Lyase</keyword>